<dbReference type="PANTHER" id="PTHR10927:SF2">
    <property type="entry name" value="RESTRICTION OF TELOMERE CAPPING PROTEIN 3"/>
    <property type="match status" value="1"/>
</dbReference>
<dbReference type="GeneID" id="81442827"/>
<dbReference type="InterPro" id="IPR036786">
    <property type="entry name" value="Ribosome_mat_SBDS_N_sf"/>
</dbReference>
<reference evidence="3" key="1">
    <citation type="submission" date="2022-11" db="EMBL/GenBank/DDBJ databases">
        <authorList>
            <person name="Petersen C."/>
        </authorList>
    </citation>
    <scope>NUCLEOTIDE SEQUENCE</scope>
    <source>
        <strain evidence="3">IBT 29864</strain>
    </source>
</reference>
<dbReference type="Proteomes" id="UP001147782">
    <property type="component" value="Unassembled WGS sequence"/>
</dbReference>
<evidence type="ECO:0000313" key="3">
    <source>
        <dbReference type="EMBL" id="KAJ5358322.1"/>
    </source>
</evidence>
<accession>A0A9W9RE23</accession>
<dbReference type="Gene3D" id="3.30.1250.10">
    <property type="entry name" value="Ribosome maturation protein SBDS, N-terminal domain"/>
    <property type="match status" value="1"/>
</dbReference>
<dbReference type="SUPFAM" id="SSF89895">
    <property type="entry name" value="FYSH domain"/>
    <property type="match status" value="1"/>
</dbReference>
<feature type="compositionally biased region" description="Polar residues" evidence="1">
    <location>
        <begin position="94"/>
        <end position="108"/>
    </location>
</feature>
<feature type="region of interest" description="Disordered" evidence="1">
    <location>
        <begin position="93"/>
        <end position="114"/>
    </location>
</feature>
<comment type="caution">
    <text evidence="3">The sequence shown here is derived from an EMBL/GenBank/DDBJ whole genome shotgun (WGS) entry which is preliminary data.</text>
</comment>
<dbReference type="InterPro" id="IPR039100">
    <property type="entry name" value="Sdo1/SBDS-like"/>
</dbReference>
<dbReference type="OrthoDB" id="2567806at2759"/>
<organism evidence="3 4">
    <name type="scientific">Penicillium cataractarum</name>
    <dbReference type="NCBI Taxonomy" id="2100454"/>
    <lineage>
        <taxon>Eukaryota</taxon>
        <taxon>Fungi</taxon>
        <taxon>Dikarya</taxon>
        <taxon>Ascomycota</taxon>
        <taxon>Pezizomycotina</taxon>
        <taxon>Eurotiomycetes</taxon>
        <taxon>Eurotiomycetidae</taxon>
        <taxon>Eurotiales</taxon>
        <taxon>Aspergillaceae</taxon>
        <taxon>Penicillium</taxon>
    </lineage>
</organism>
<dbReference type="PANTHER" id="PTHR10927">
    <property type="entry name" value="RIBOSOME MATURATION PROTEIN SBDS"/>
    <property type="match status" value="1"/>
</dbReference>
<name>A0A9W9RE23_9EURO</name>
<proteinExistence type="predicted"/>
<dbReference type="RefSeq" id="XP_056549608.1">
    <property type="nucleotide sequence ID" value="XM_056703648.1"/>
</dbReference>
<dbReference type="AlphaFoldDB" id="A0A9W9RE23"/>
<dbReference type="InterPro" id="IPR019783">
    <property type="entry name" value="SDO1/SBDS_N"/>
</dbReference>
<feature type="domain" description="Ribosome maturation protein SDO1/SBDS N-terminal" evidence="2">
    <location>
        <begin position="8"/>
        <end position="99"/>
    </location>
</feature>
<reference evidence="3" key="2">
    <citation type="journal article" date="2023" name="IMA Fungus">
        <title>Comparative genomic study of the Penicillium genus elucidates a diverse pangenome and 15 lateral gene transfer events.</title>
        <authorList>
            <person name="Petersen C."/>
            <person name="Sorensen T."/>
            <person name="Nielsen M.R."/>
            <person name="Sondergaard T.E."/>
            <person name="Sorensen J.L."/>
            <person name="Fitzpatrick D.A."/>
            <person name="Frisvad J.C."/>
            <person name="Nielsen K.L."/>
        </authorList>
    </citation>
    <scope>NUCLEOTIDE SEQUENCE</scope>
    <source>
        <strain evidence="3">IBT 29864</strain>
    </source>
</reference>
<dbReference type="EMBL" id="JAPZBS010000009">
    <property type="protein sequence ID" value="KAJ5358322.1"/>
    <property type="molecule type" value="Genomic_DNA"/>
</dbReference>
<keyword evidence="4" id="KW-1185">Reference proteome</keyword>
<protein>
    <submittedName>
        <fullName evidence="3">Ribosome maturation protein</fullName>
    </submittedName>
</protein>
<gene>
    <name evidence="3" type="ORF">N7496_010735</name>
</gene>
<dbReference type="Pfam" id="PF01172">
    <property type="entry name" value="SBDS_N"/>
    <property type="match status" value="1"/>
</dbReference>
<sequence>MTRGNTRQSKVYYKGRTEDFVIFVEDITAVQNWKKDHTLSLAQVMDGWKIFTSHQHGPQGMHNEASRDTLESEFGTSNDQEVIFHILEKGEIQESVNSERQGIKNESQGPRGIH</sequence>
<evidence type="ECO:0000256" key="1">
    <source>
        <dbReference type="SAM" id="MobiDB-lite"/>
    </source>
</evidence>
<evidence type="ECO:0000313" key="4">
    <source>
        <dbReference type="Proteomes" id="UP001147782"/>
    </source>
</evidence>
<evidence type="ECO:0000259" key="2">
    <source>
        <dbReference type="Pfam" id="PF01172"/>
    </source>
</evidence>